<dbReference type="EMBL" id="CP032514">
    <property type="protein sequence ID" value="AYD88908.1"/>
    <property type="molecule type" value="Genomic_DNA"/>
</dbReference>
<dbReference type="Proteomes" id="UP000273001">
    <property type="component" value="Chromosome"/>
</dbReference>
<name>A0ABM6Z0Y5_9ACTO</name>
<gene>
    <name evidence="3" type="ORF">D5R93_00450</name>
</gene>
<organism evidence="3 4">
    <name type="scientific">Actinomyces lilanjuaniae</name>
    <dbReference type="NCBI Taxonomy" id="2321394"/>
    <lineage>
        <taxon>Bacteria</taxon>
        <taxon>Bacillati</taxon>
        <taxon>Actinomycetota</taxon>
        <taxon>Actinomycetes</taxon>
        <taxon>Actinomycetales</taxon>
        <taxon>Actinomycetaceae</taxon>
        <taxon>Actinomyces</taxon>
    </lineage>
</organism>
<protein>
    <submittedName>
        <fullName evidence="3">Uncharacterized protein</fullName>
    </submittedName>
</protein>
<keyword evidence="2" id="KW-1133">Transmembrane helix</keyword>
<reference evidence="3 4" key="1">
    <citation type="submission" date="2018-09" db="EMBL/GenBank/DDBJ databases">
        <authorList>
            <person name="Li J."/>
        </authorList>
    </citation>
    <scope>NUCLEOTIDE SEQUENCE [LARGE SCALE GENOMIC DNA]</scope>
    <source>
        <strain evidence="3 4">2129</strain>
    </source>
</reference>
<sequence>MAAGEKPGLSGTDRRQGGGVPKDDLGEDVPAWVGELVVLAEHARGLLRAEVPVAAVGGAALVVAAWFGVPALPWLAWACAVGSGGLALRHARPPRGSCLRAGAWTGIVLLVLDLVMAPWTVALLVGLRLGSAPHPLLAAAGCAVSGAMVGTLVLALTSLASAVGARRRAHPAPRAGTGGSAERLVLRVGAGVGVVLLAAAVSWLVGEYLRWWLVGAVAVVTEAGAALVVRLGAWAQRQTAK</sequence>
<feature type="transmembrane region" description="Helical" evidence="2">
    <location>
        <begin position="137"/>
        <end position="163"/>
    </location>
</feature>
<evidence type="ECO:0000313" key="3">
    <source>
        <dbReference type="EMBL" id="AYD88908.1"/>
    </source>
</evidence>
<keyword evidence="2" id="KW-0472">Membrane</keyword>
<keyword evidence="4" id="KW-1185">Reference proteome</keyword>
<evidence type="ECO:0000256" key="1">
    <source>
        <dbReference type="SAM" id="MobiDB-lite"/>
    </source>
</evidence>
<feature type="region of interest" description="Disordered" evidence="1">
    <location>
        <begin position="1"/>
        <end position="26"/>
    </location>
</feature>
<dbReference type="RefSeq" id="WP_120203119.1">
    <property type="nucleotide sequence ID" value="NZ_CP032514.1"/>
</dbReference>
<feature type="compositionally biased region" description="Basic and acidic residues" evidence="1">
    <location>
        <begin position="12"/>
        <end position="24"/>
    </location>
</feature>
<evidence type="ECO:0000256" key="2">
    <source>
        <dbReference type="SAM" id="Phobius"/>
    </source>
</evidence>
<feature type="transmembrane region" description="Helical" evidence="2">
    <location>
        <begin position="103"/>
        <end position="125"/>
    </location>
</feature>
<proteinExistence type="predicted"/>
<feature type="transmembrane region" description="Helical" evidence="2">
    <location>
        <begin position="211"/>
        <end position="233"/>
    </location>
</feature>
<evidence type="ECO:0000313" key="4">
    <source>
        <dbReference type="Proteomes" id="UP000273001"/>
    </source>
</evidence>
<accession>A0ABM6Z0Y5</accession>
<feature type="transmembrane region" description="Helical" evidence="2">
    <location>
        <begin position="184"/>
        <end position="205"/>
    </location>
</feature>
<keyword evidence="2" id="KW-0812">Transmembrane</keyword>
<feature type="transmembrane region" description="Helical" evidence="2">
    <location>
        <begin position="74"/>
        <end position="91"/>
    </location>
</feature>